<organism evidence="10">
    <name type="scientific">Campoletis chlorideae</name>
    <dbReference type="NCBI Taxonomy" id="219166"/>
    <lineage>
        <taxon>Eukaryota</taxon>
        <taxon>Metazoa</taxon>
        <taxon>Ecdysozoa</taxon>
        <taxon>Arthropoda</taxon>
        <taxon>Hexapoda</taxon>
        <taxon>Insecta</taxon>
        <taxon>Pterygota</taxon>
        <taxon>Neoptera</taxon>
        <taxon>Endopterygota</taxon>
        <taxon>Hymenoptera</taxon>
        <taxon>Apocrita</taxon>
        <taxon>Ichneumonoidea</taxon>
        <taxon>Ichneumonidae</taxon>
        <taxon>Campopleginae</taxon>
        <taxon>Dusona group</taxon>
        <taxon>Campoletis</taxon>
    </lineage>
</organism>
<accession>A0A346D3W3</accession>
<evidence type="ECO:0000313" key="10">
    <source>
        <dbReference type="EMBL" id="AXM05133.1"/>
    </source>
</evidence>
<comment type="similarity">
    <text evidence="9">Belongs to the insect chemoreceptor superfamily. Heteromeric odorant receptor channel (TC 1.A.69) family.</text>
</comment>
<dbReference type="GO" id="GO:0007165">
    <property type="term" value="P:signal transduction"/>
    <property type="evidence" value="ECO:0007669"/>
    <property type="project" value="UniProtKB-KW"/>
</dbReference>
<evidence type="ECO:0000256" key="1">
    <source>
        <dbReference type="ARBA" id="ARBA00004141"/>
    </source>
</evidence>
<keyword evidence="8 9" id="KW-0807">Transducer</keyword>
<evidence type="ECO:0000256" key="9">
    <source>
        <dbReference type="RuleBase" id="RU351113"/>
    </source>
</evidence>
<keyword evidence="7 9" id="KW-0675">Receptor</keyword>
<keyword evidence="5 9" id="KW-1133">Transmembrane helix</keyword>
<dbReference type="GO" id="GO:0004984">
    <property type="term" value="F:olfactory receptor activity"/>
    <property type="evidence" value="ECO:0007669"/>
    <property type="project" value="InterPro"/>
</dbReference>
<feature type="transmembrane region" description="Helical" evidence="9">
    <location>
        <begin position="149"/>
        <end position="172"/>
    </location>
</feature>
<dbReference type="PANTHER" id="PTHR21137">
    <property type="entry name" value="ODORANT RECEPTOR"/>
    <property type="match status" value="1"/>
</dbReference>
<feature type="transmembrane region" description="Helical" evidence="9">
    <location>
        <begin position="57"/>
        <end position="77"/>
    </location>
</feature>
<comment type="caution">
    <text evidence="9">Lacks conserved residue(s) required for the propagation of feature annotation.</text>
</comment>
<evidence type="ECO:0000256" key="3">
    <source>
        <dbReference type="ARBA" id="ARBA00022692"/>
    </source>
</evidence>
<dbReference type="EMBL" id="MG859305">
    <property type="protein sequence ID" value="AXM05133.1"/>
    <property type="molecule type" value="mRNA"/>
</dbReference>
<evidence type="ECO:0000256" key="5">
    <source>
        <dbReference type="ARBA" id="ARBA00022989"/>
    </source>
</evidence>
<dbReference type="AlphaFoldDB" id="A0A346D3W3"/>
<dbReference type="GO" id="GO:0005886">
    <property type="term" value="C:plasma membrane"/>
    <property type="evidence" value="ECO:0007669"/>
    <property type="project" value="UniProtKB-SubCell"/>
</dbReference>
<keyword evidence="4 9" id="KW-0552">Olfaction</keyword>
<keyword evidence="3 9" id="KW-0812">Transmembrane</keyword>
<dbReference type="InterPro" id="IPR004117">
    <property type="entry name" value="7tm6_olfct_rcpt"/>
</dbReference>
<reference evidence="10" key="1">
    <citation type="journal article" date="2018" name="Insect Mol. Biol.">
        <title>An odorant receptor mediates the attractiveness of cis-jasmone to Campoletis chlorideae, the endoparasitoid of Helicoverpa armigera.</title>
        <authorList>
            <person name="Sun Y.L."/>
            <person name="Dong J.F."/>
            <person name="Ning C."/>
            <person name="Ding P.P."/>
            <person name="Huang L.Q."/>
            <person name="Sun J.G."/>
            <person name="Wang C.Z."/>
        </authorList>
    </citation>
    <scope>NUCLEOTIDE SEQUENCE</scope>
    <source>
        <strain evidence="10">CchlOR28</strain>
    </source>
</reference>
<evidence type="ECO:0000256" key="6">
    <source>
        <dbReference type="ARBA" id="ARBA00023136"/>
    </source>
</evidence>
<evidence type="ECO:0000256" key="4">
    <source>
        <dbReference type="ARBA" id="ARBA00022725"/>
    </source>
</evidence>
<comment type="subcellular location">
    <subcellularLocation>
        <location evidence="9">Cell membrane</location>
        <topology evidence="9">Multi-pass membrane protein</topology>
    </subcellularLocation>
    <subcellularLocation>
        <location evidence="1">Membrane</location>
        <topology evidence="1">Multi-pass membrane protein</topology>
    </subcellularLocation>
</comment>
<protein>
    <recommendedName>
        <fullName evidence="9">Odorant receptor</fullName>
    </recommendedName>
</protein>
<sequence>MNSEETAGASEIGTRANEKDDSFGMDYSVRFVRWLLTPIGVWQLVKPNSSRLDQMIGYIVRPIALTYMFLVIIPMFAEVFAQRASRSELIMLVAPITYQSSNLMKHVFMMLRRDVIKMSMQHMEIDWQSIDNEKDRGIMIENVRLAHKLAIIITSCIYSGSTLYNFVLPALADSYVNEFNETIRVLSYPGGDIFFDVQANVVYEIVFVTYFLSALSVVTVSMGLFNLALILVRHTCGQIQIVVSKLENLVDPEQHAIVLNEDPVAFIVRSHQRLLKFSMEIEIILKEICAMEVICDTLALCFLGYCCITVYSNDDATTAINYVMMMVSVTTNLFLYCQIGEVLHEQCQDVGRAAYMIDWYKLPVRTSLDLIMIMNMSAKPRKLTAGGMMEISRASFTSIMKTSFAYLNMLRTMT</sequence>
<dbReference type="GO" id="GO:0005549">
    <property type="term" value="F:odorant binding"/>
    <property type="evidence" value="ECO:0007669"/>
    <property type="project" value="InterPro"/>
</dbReference>
<keyword evidence="6 9" id="KW-0472">Membrane</keyword>
<dbReference type="Pfam" id="PF02949">
    <property type="entry name" value="7tm_6"/>
    <property type="match status" value="1"/>
</dbReference>
<evidence type="ECO:0000256" key="7">
    <source>
        <dbReference type="ARBA" id="ARBA00023170"/>
    </source>
</evidence>
<reference evidence="10" key="2">
    <citation type="submission" date="2018-01" db="EMBL/GenBank/DDBJ databases">
        <authorList>
            <person name="Gaut B.S."/>
            <person name="Morton B.R."/>
            <person name="Clegg M.T."/>
            <person name="Duvall M.R."/>
        </authorList>
    </citation>
    <scope>NUCLEOTIDE SEQUENCE</scope>
    <source>
        <strain evidence="10">CchlOR28</strain>
    </source>
</reference>
<dbReference type="PANTHER" id="PTHR21137:SF42">
    <property type="entry name" value="ODORANT RECEPTOR 83A"/>
    <property type="match status" value="1"/>
</dbReference>
<name>A0A346D3W3_9HYME</name>
<proteinExistence type="evidence at transcript level"/>
<evidence type="ECO:0000256" key="2">
    <source>
        <dbReference type="ARBA" id="ARBA00022606"/>
    </source>
</evidence>
<keyword evidence="2 9" id="KW-0716">Sensory transduction</keyword>
<evidence type="ECO:0000256" key="8">
    <source>
        <dbReference type="ARBA" id="ARBA00023224"/>
    </source>
</evidence>
<feature type="transmembrane region" description="Helical" evidence="9">
    <location>
        <begin position="205"/>
        <end position="232"/>
    </location>
</feature>